<sequence>MSWYFSYVYDSDSRQQECFWLDHRGDLKHKEDLEEDWLLKTIHSKMPKSIPPTWALTTNVIPEAGIPEGDRLNDGMRENGVPDYKVPMGVKWHVPALKAAKYGDNIDNLTIDDFALNPAKMHWFTSPMWDSVRRGNPVLPIMHPQASLSDKDPDLIWEDEYNQDIPTDCVTDFYHEYWGQLIPPGTGDRCRLTKGWPGKDVVDCRDRQQSRKARAVDAPAADDHTPSLQERHARTLVNDRNKRGGSGTKELCGDPHSVGPSYANHHEGFFCRMTDKTLWPFCDSAAGVSHDCFDAEAEVLVDKTRPVGKRTLYWDAIEDWHSGDRFKRAA</sequence>
<name>A0ABR4F9P4_9PEZI</name>
<proteinExistence type="predicted"/>
<dbReference type="EMBL" id="JBAWTH010000006">
    <property type="protein sequence ID" value="KAL2291418.1"/>
    <property type="molecule type" value="Genomic_DNA"/>
</dbReference>
<feature type="region of interest" description="Disordered" evidence="1">
    <location>
        <begin position="206"/>
        <end position="226"/>
    </location>
</feature>
<evidence type="ECO:0000313" key="2">
    <source>
        <dbReference type="EMBL" id="KAL2291418.1"/>
    </source>
</evidence>
<protein>
    <submittedName>
        <fullName evidence="2">Uncharacterized protein</fullName>
    </submittedName>
</protein>
<evidence type="ECO:0000256" key="1">
    <source>
        <dbReference type="SAM" id="MobiDB-lite"/>
    </source>
</evidence>
<keyword evidence="3" id="KW-1185">Reference proteome</keyword>
<reference evidence="2 3" key="1">
    <citation type="submission" date="2024-03" db="EMBL/GenBank/DDBJ databases">
        <title>A high-quality draft genome sequence of Diaporthe vaccinii, a causative agent of upright dieback and viscid rot disease in cranberry plants.</title>
        <authorList>
            <person name="Sarrasin M."/>
            <person name="Lang B.F."/>
            <person name="Burger G."/>
        </authorList>
    </citation>
    <scope>NUCLEOTIDE SEQUENCE [LARGE SCALE GENOMIC DNA]</scope>
    <source>
        <strain evidence="2 3">IS7</strain>
    </source>
</reference>
<evidence type="ECO:0000313" key="3">
    <source>
        <dbReference type="Proteomes" id="UP001600888"/>
    </source>
</evidence>
<comment type="caution">
    <text evidence="2">The sequence shown here is derived from an EMBL/GenBank/DDBJ whole genome shotgun (WGS) entry which is preliminary data.</text>
</comment>
<organism evidence="2 3">
    <name type="scientific">Diaporthe vaccinii</name>
    <dbReference type="NCBI Taxonomy" id="105482"/>
    <lineage>
        <taxon>Eukaryota</taxon>
        <taxon>Fungi</taxon>
        <taxon>Dikarya</taxon>
        <taxon>Ascomycota</taxon>
        <taxon>Pezizomycotina</taxon>
        <taxon>Sordariomycetes</taxon>
        <taxon>Sordariomycetidae</taxon>
        <taxon>Diaporthales</taxon>
        <taxon>Diaporthaceae</taxon>
        <taxon>Diaporthe</taxon>
        <taxon>Diaporthe eres species complex</taxon>
    </lineage>
</organism>
<dbReference type="Proteomes" id="UP001600888">
    <property type="component" value="Unassembled WGS sequence"/>
</dbReference>
<accession>A0ABR4F9P4</accession>
<gene>
    <name evidence="2" type="ORF">FJTKL_12822</name>
</gene>